<keyword evidence="2" id="KW-1185">Reference proteome</keyword>
<gene>
    <name evidence="1" type="ORF">OV079_39255</name>
</gene>
<evidence type="ECO:0000313" key="2">
    <source>
        <dbReference type="Proteomes" id="UP001150924"/>
    </source>
</evidence>
<dbReference type="EMBL" id="JAPNKE010000002">
    <property type="protein sequence ID" value="MCY1011500.1"/>
    <property type="molecule type" value="Genomic_DNA"/>
</dbReference>
<organism evidence="1 2">
    <name type="scientific">Nannocystis pusilla</name>
    <dbReference type="NCBI Taxonomy" id="889268"/>
    <lineage>
        <taxon>Bacteria</taxon>
        <taxon>Pseudomonadati</taxon>
        <taxon>Myxococcota</taxon>
        <taxon>Polyangia</taxon>
        <taxon>Nannocystales</taxon>
        <taxon>Nannocystaceae</taxon>
        <taxon>Nannocystis</taxon>
    </lineage>
</organism>
<reference evidence="1" key="1">
    <citation type="submission" date="2022-11" db="EMBL/GenBank/DDBJ databases">
        <title>Minimal conservation of predation-associated metabolite biosynthetic gene clusters underscores biosynthetic potential of Myxococcota including descriptions for ten novel species: Archangium lansinium sp. nov., Myxococcus landrumus sp. nov., Nannocystis bai.</title>
        <authorList>
            <person name="Ahearne A."/>
            <person name="Stevens C."/>
            <person name="Phillips K."/>
        </authorList>
    </citation>
    <scope>NUCLEOTIDE SEQUENCE</scope>
    <source>
        <strain evidence="1">Na p29</strain>
    </source>
</reference>
<sequence>MMGLSDVYFDTGAKQKAVQFAELAVEAAPQSKSYHLKLGDAYFVVLRYRDALTHYEKARDLGDDGAQGRIDKVKKLIGP</sequence>
<dbReference type="Gene3D" id="1.25.40.10">
    <property type="entry name" value="Tetratricopeptide repeat domain"/>
    <property type="match status" value="1"/>
</dbReference>
<dbReference type="InterPro" id="IPR011990">
    <property type="entry name" value="TPR-like_helical_dom_sf"/>
</dbReference>
<name>A0A9X3J1V3_9BACT</name>
<evidence type="ECO:0000313" key="1">
    <source>
        <dbReference type="EMBL" id="MCY1011500.1"/>
    </source>
</evidence>
<comment type="caution">
    <text evidence="1">The sequence shown here is derived from an EMBL/GenBank/DDBJ whole genome shotgun (WGS) entry which is preliminary data.</text>
</comment>
<dbReference type="Proteomes" id="UP001150924">
    <property type="component" value="Unassembled WGS sequence"/>
</dbReference>
<proteinExistence type="predicted"/>
<accession>A0A9X3J1V3</accession>
<dbReference type="AlphaFoldDB" id="A0A9X3J1V3"/>
<protein>
    <recommendedName>
        <fullName evidence="3">Tetratricopeptide repeat protein</fullName>
    </recommendedName>
</protein>
<evidence type="ECO:0008006" key="3">
    <source>
        <dbReference type="Google" id="ProtNLM"/>
    </source>
</evidence>
<dbReference type="SUPFAM" id="SSF48452">
    <property type="entry name" value="TPR-like"/>
    <property type="match status" value="1"/>
</dbReference>